<organism evidence="1 2">
    <name type="scientific">Ancylostoma ceylanicum</name>
    <dbReference type="NCBI Taxonomy" id="53326"/>
    <lineage>
        <taxon>Eukaryota</taxon>
        <taxon>Metazoa</taxon>
        <taxon>Ecdysozoa</taxon>
        <taxon>Nematoda</taxon>
        <taxon>Chromadorea</taxon>
        <taxon>Rhabditida</taxon>
        <taxon>Rhabditina</taxon>
        <taxon>Rhabditomorpha</taxon>
        <taxon>Strongyloidea</taxon>
        <taxon>Ancylostomatidae</taxon>
        <taxon>Ancylostomatinae</taxon>
        <taxon>Ancylostoma</taxon>
    </lineage>
</organism>
<dbReference type="EMBL" id="KE125352">
    <property type="protein sequence ID" value="EPB69015.1"/>
    <property type="molecule type" value="Genomic_DNA"/>
</dbReference>
<evidence type="ECO:0000313" key="1">
    <source>
        <dbReference type="EMBL" id="EPB69015.1"/>
    </source>
</evidence>
<dbReference type="Proteomes" id="UP000054495">
    <property type="component" value="Unassembled WGS sequence"/>
</dbReference>
<name>A0A0D6LAG8_9BILA</name>
<evidence type="ECO:0000313" key="2">
    <source>
        <dbReference type="Proteomes" id="UP000054495"/>
    </source>
</evidence>
<dbReference type="AlphaFoldDB" id="A0A0D6LAG8"/>
<sequence>MNAPLRRIKLKLFGHSQTGKSRLIQSLHSTRGITSSIIGGHSPYFACLPGKMKAYSCPTSRCRVPSNLRSL</sequence>
<accession>A0A0D6LAG8</accession>
<protein>
    <submittedName>
        <fullName evidence="1">Uncharacterized protein</fullName>
    </submittedName>
</protein>
<reference evidence="1 2" key="1">
    <citation type="submission" date="2013-05" db="EMBL/GenBank/DDBJ databases">
        <title>Draft genome of the parasitic nematode Anyclostoma ceylanicum.</title>
        <authorList>
            <person name="Mitreva M."/>
        </authorList>
    </citation>
    <scope>NUCLEOTIDE SEQUENCE [LARGE SCALE GENOMIC DNA]</scope>
</reference>
<proteinExistence type="predicted"/>
<gene>
    <name evidence="1" type="ORF">ANCCEY_11889</name>
</gene>
<keyword evidence="2" id="KW-1185">Reference proteome</keyword>